<organism evidence="1 2">
    <name type="scientific">Novosphingobium ovatum</name>
    <dbReference type="NCBI Taxonomy" id="1908523"/>
    <lineage>
        <taxon>Bacteria</taxon>
        <taxon>Pseudomonadati</taxon>
        <taxon>Pseudomonadota</taxon>
        <taxon>Alphaproteobacteria</taxon>
        <taxon>Sphingomonadales</taxon>
        <taxon>Sphingomonadaceae</taxon>
        <taxon>Novosphingobium</taxon>
    </lineage>
</organism>
<dbReference type="EMBL" id="JAAAPO010000001">
    <property type="protein sequence ID" value="NBC35480.1"/>
    <property type="molecule type" value="Genomic_DNA"/>
</dbReference>
<sequence>MTTFNDRERAEEAKFAHDEEMEFRIHARRNRLMGAWAAERMSLSPAEAEAYAKSVVQADFEEAGDEDVIRKILGDLISAGLDADEAQVRAAMKVKEIEARRALMGEA</sequence>
<dbReference type="Pfam" id="PF07345">
    <property type="entry name" value="ATPaseInh_sub_z"/>
    <property type="match status" value="1"/>
</dbReference>
<gene>
    <name evidence="1" type="ORF">GTZ99_02800</name>
</gene>
<protein>
    <submittedName>
        <fullName evidence="1">DUF1476 family protein</fullName>
    </submittedName>
</protein>
<dbReference type="Proteomes" id="UP000753724">
    <property type="component" value="Unassembled WGS sequence"/>
</dbReference>
<proteinExistence type="predicted"/>
<dbReference type="RefSeq" id="WP_161716745.1">
    <property type="nucleotide sequence ID" value="NZ_JAAAPO010000001.1"/>
</dbReference>
<dbReference type="PIRSF" id="PIRSF031780">
    <property type="entry name" value="UCP031780"/>
    <property type="match status" value="1"/>
</dbReference>
<evidence type="ECO:0000313" key="1">
    <source>
        <dbReference type="EMBL" id="NBC35480.1"/>
    </source>
</evidence>
<evidence type="ECO:0000313" key="2">
    <source>
        <dbReference type="Proteomes" id="UP000753724"/>
    </source>
</evidence>
<dbReference type="Gene3D" id="1.10.790.20">
    <property type="entry name" value="Domain of unknown function DUF1476"/>
    <property type="match status" value="1"/>
</dbReference>
<accession>A0ABW9XAC4</accession>
<name>A0ABW9XAC4_9SPHN</name>
<dbReference type="InterPro" id="IPR009945">
    <property type="entry name" value="ATPase_inh_sub_z"/>
</dbReference>
<reference evidence="2" key="1">
    <citation type="submission" date="2020-01" db="EMBL/GenBank/DDBJ databases">
        <title>Sphingomonas sp. strain CSW-10.</title>
        <authorList>
            <person name="Chen W.-M."/>
        </authorList>
    </citation>
    <scope>NUCLEOTIDE SEQUENCE [LARGE SCALE GENOMIC DNA]</scope>
    <source>
        <strain evidence="2">FSY-8</strain>
    </source>
</reference>
<keyword evidence="2" id="KW-1185">Reference proteome</keyword>
<comment type="caution">
    <text evidence="1">The sequence shown here is derived from an EMBL/GenBank/DDBJ whole genome shotgun (WGS) entry which is preliminary data.</text>
</comment>
<dbReference type="InterPro" id="IPR038293">
    <property type="entry name" value="ATPase_inh_sub_z_sf"/>
</dbReference>